<protein>
    <submittedName>
        <fullName evidence="2">InlB B-repeat-containing protein</fullName>
    </submittedName>
</protein>
<dbReference type="NCBIfam" id="TIGR02543">
    <property type="entry name" value="List_Bact_rpt"/>
    <property type="match status" value="1"/>
</dbReference>
<comment type="subcellular location">
    <subcellularLocation>
        <location evidence="1">Cell envelope</location>
    </subcellularLocation>
</comment>
<dbReference type="InterPro" id="IPR042229">
    <property type="entry name" value="Listeria/Bacterioides_rpt_sf"/>
</dbReference>
<evidence type="ECO:0000256" key="1">
    <source>
        <dbReference type="ARBA" id="ARBA00004196"/>
    </source>
</evidence>
<dbReference type="EMBL" id="DXFX01000071">
    <property type="protein sequence ID" value="HIX07893.1"/>
    <property type="molecule type" value="Genomic_DNA"/>
</dbReference>
<reference evidence="2" key="2">
    <citation type="submission" date="2021-04" db="EMBL/GenBank/DDBJ databases">
        <authorList>
            <person name="Gilroy R."/>
        </authorList>
    </citation>
    <scope>NUCLEOTIDE SEQUENCE</scope>
    <source>
        <strain evidence="2">811</strain>
    </source>
</reference>
<dbReference type="Proteomes" id="UP000824204">
    <property type="component" value="Unassembled WGS sequence"/>
</dbReference>
<sequence>MKLDDILNFLFRTRRGLGVVAISTLGGALLTGGCFLTDVMACACDQTGCGVCAGCLSDLDSCVNELCTCGEPDCNGCTSCLFGDGCTQQNGNCTTDCGGLNRTCFTDCGLSCGGDCSEMTCNFINCQSTCTEPAKPRYDADLIWINSTAGDKIGTSTTSSYEEGTKVTQISTNNSGDYYEIEGFYTSYENGEFSDRIAGSDGKLIKDIKAEDLPSTIYVNCTELYFGESRQIQFRAVTMQNGEAQELNAEIDSMSVMVGMPIGEVPEFPTIEGYNFAELRNRDGYTVTLQTGENFHLYSYSFDPQDLLPELLVVYEPISLEVSFKVDNMAYILSDVSYNEMFINLFTRFESEYPDVLTGDGSREFVGWSYQKEIFDPVSGQDRVTSGVTVYAIWSEYVTLTLHYTQGPESDVTSQQTYLSGTSVTLGRLEPVGRYTFEGWYLDAGFMQPFTDGSELYAQHLYAKWSAADKYMIYYYLDDSGIVYLRDEYTYSSTSPYILQEITDPSVIPVGYEFAGWCREKDLSDTPIERLPAGVYGDQYLYAKFEPRQYTIRLNPGAGSLGNGNTAYVTFGERYELPVPVRTGYDFAGWFLTNGLQCTDGEGNSLNVFDASLAEQAESDSLQMVARWEVAKCTLTFYNWDNSVIFSTEVEYGTAPGHLAQLDVPPERPGYTFTGWDGIDGGDFDENEIVREDLRYRAEFSPNVYTITLDANGGTFGDGQSTKEVKITYGTAISLDVPTREGYTFLGWYDAEGNEVTSFDGVMTDEYAETGNITLYAKWFQ</sequence>
<reference evidence="2" key="1">
    <citation type="journal article" date="2021" name="PeerJ">
        <title>Extensive microbial diversity within the chicken gut microbiome revealed by metagenomics and culture.</title>
        <authorList>
            <person name="Gilroy R."/>
            <person name="Ravi A."/>
            <person name="Getino M."/>
            <person name="Pursley I."/>
            <person name="Horton D.L."/>
            <person name="Alikhan N.F."/>
            <person name="Baker D."/>
            <person name="Gharbi K."/>
            <person name="Hall N."/>
            <person name="Watson M."/>
            <person name="Adriaenssens E.M."/>
            <person name="Foster-Nyarko E."/>
            <person name="Jarju S."/>
            <person name="Secka A."/>
            <person name="Antonio M."/>
            <person name="Oren A."/>
            <person name="Chaudhuri R.R."/>
            <person name="La Ragione R."/>
            <person name="Hildebrand F."/>
            <person name="Pallen M.J."/>
        </authorList>
    </citation>
    <scope>NUCLEOTIDE SEQUENCE</scope>
    <source>
        <strain evidence="2">811</strain>
    </source>
</reference>
<evidence type="ECO:0000313" key="3">
    <source>
        <dbReference type="Proteomes" id="UP000824204"/>
    </source>
</evidence>
<dbReference type="PROSITE" id="PS51257">
    <property type="entry name" value="PROKAR_LIPOPROTEIN"/>
    <property type="match status" value="1"/>
</dbReference>
<gene>
    <name evidence="2" type="ORF">H9741_05450</name>
</gene>
<accession>A0A9D1V8M2</accession>
<dbReference type="Pfam" id="PF09479">
    <property type="entry name" value="Flg_new"/>
    <property type="match status" value="3"/>
</dbReference>
<dbReference type="GO" id="GO:0030313">
    <property type="term" value="C:cell envelope"/>
    <property type="evidence" value="ECO:0007669"/>
    <property type="project" value="UniProtKB-SubCell"/>
</dbReference>
<evidence type="ECO:0000313" key="2">
    <source>
        <dbReference type="EMBL" id="HIX07893.1"/>
    </source>
</evidence>
<dbReference type="AlphaFoldDB" id="A0A9D1V8M2"/>
<name>A0A9D1V8M2_9FIRM</name>
<proteinExistence type="predicted"/>
<organism evidence="2 3">
    <name type="scientific">Candidatus Borkfalkia faecipullorum</name>
    <dbReference type="NCBI Taxonomy" id="2838510"/>
    <lineage>
        <taxon>Bacteria</taxon>
        <taxon>Bacillati</taxon>
        <taxon>Bacillota</taxon>
        <taxon>Clostridia</taxon>
        <taxon>Christensenellales</taxon>
        <taxon>Christensenellaceae</taxon>
        <taxon>Candidatus Borkfalkia</taxon>
    </lineage>
</organism>
<comment type="caution">
    <text evidence="2">The sequence shown here is derived from an EMBL/GenBank/DDBJ whole genome shotgun (WGS) entry which is preliminary data.</text>
</comment>
<dbReference type="InterPro" id="IPR013378">
    <property type="entry name" value="InlB-like_B-rpt"/>
</dbReference>
<dbReference type="Gene3D" id="2.60.40.4270">
    <property type="entry name" value="Listeria-Bacteroides repeat domain"/>
    <property type="match status" value="2"/>
</dbReference>